<gene>
    <name evidence="1" type="ORF">DVH24_010083</name>
</gene>
<sequence>MLRVGWIPHLQLGFHGDVSLIDGFSALRSRGSAWFGSLARSSRWGSARLEHLGAAPLVVTCFVAARLGSA</sequence>
<reference evidence="1 2" key="1">
    <citation type="submission" date="2018-10" db="EMBL/GenBank/DDBJ databases">
        <title>A high-quality apple genome assembly.</title>
        <authorList>
            <person name="Hu J."/>
        </authorList>
    </citation>
    <scope>NUCLEOTIDE SEQUENCE [LARGE SCALE GENOMIC DNA]</scope>
    <source>
        <strain evidence="2">cv. HFTH1</strain>
        <tissue evidence="1">Young leaf</tissue>
    </source>
</reference>
<organism evidence="1 2">
    <name type="scientific">Malus domestica</name>
    <name type="common">Apple</name>
    <name type="synonym">Pyrus malus</name>
    <dbReference type="NCBI Taxonomy" id="3750"/>
    <lineage>
        <taxon>Eukaryota</taxon>
        <taxon>Viridiplantae</taxon>
        <taxon>Streptophyta</taxon>
        <taxon>Embryophyta</taxon>
        <taxon>Tracheophyta</taxon>
        <taxon>Spermatophyta</taxon>
        <taxon>Magnoliopsida</taxon>
        <taxon>eudicotyledons</taxon>
        <taxon>Gunneridae</taxon>
        <taxon>Pentapetalae</taxon>
        <taxon>rosids</taxon>
        <taxon>fabids</taxon>
        <taxon>Rosales</taxon>
        <taxon>Rosaceae</taxon>
        <taxon>Amygdaloideae</taxon>
        <taxon>Maleae</taxon>
        <taxon>Malus</taxon>
    </lineage>
</organism>
<protein>
    <submittedName>
        <fullName evidence="1">Uncharacterized protein</fullName>
    </submittedName>
</protein>
<accession>A0A498JPQ9</accession>
<comment type="caution">
    <text evidence="1">The sequence shown here is derived from an EMBL/GenBank/DDBJ whole genome shotgun (WGS) entry which is preliminary data.</text>
</comment>
<keyword evidence="2" id="KW-1185">Reference proteome</keyword>
<dbReference type="Proteomes" id="UP000290289">
    <property type="component" value="Chromosome 5"/>
</dbReference>
<evidence type="ECO:0000313" key="2">
    <source>
        <dbReference type="Proteomes" id="UP000290289"/>
    </source>
</evidence>
<dbReference type="EMBL" id="RDQH01000331">
    <property type="protein sequence ID" value="RXH97758.1"/>
    <property type="molecule type" value="Genomic_DNA"/>
</dbReference>
<name>A0A498JPQ9_MALDO</name>
<proteinExistence type="predicted"/>
<dbReference type="AlphaFoldDB" id="A0A498JPQ9"/>
<evidence type="ECO:0000313" key="1">
    <source>
        <dbReference type="EMBL" id="RXH97758.1"/>
    </source>
</evidence>